<dbReference type="Proteomes" id="UP001294444">
    <property type="component" value="Unassembled WGS sequence"/>
</dbReference>
<dbReference type="EMBL" id="OAPG01000020">
    <property type="protein sequence ID" value="SNX87637.1"/>
    <property type="molecule type" value="Genomic_DNA"/>
</dbReference>
<name>A0AAJ4XSK0_9BASI</name>
<comment type="caution">
    <text evidence="1">The sequence shown here is derived from an EMBL/GenBank/DDBJ whole genome shotgun (WGS) entry which is preliminary data.</text>
</comment>
<dbReference type="AlphaFoldDB" id="A0AAJ4XSK0"/>
<reference evidence="1" key="1">
    <citation type="submission" date="2023-10" db="EMBL/GenBank/DDBJ databases">
        <authorList>
            <person name="Guldener U."/>
        </authorList>
    </citation>
    <scope>NUCLEOTIDE SEQUENCE</scope>
    <source>
        <strain evidence="1">Mp4</strain>
    </source>
</reference>
<sequence length="135" mass="15220">MSPFAAHSRGEMSSLSCPASIRNSKDDILVAGQFNLSLAQNEQTDLLNVYFDVEHDQASDNCARRTLRKRFERVRSHCDCRCDSKLGIDEDRSPFLRTDDDDGARQSMRNLLYNRGDRCRPYTLAGGPRTSTVSA</sequence>
<organism evidence="1 2">
    <name type="scientific">Melanopsichium pennsylvanicum</name>
    <dbReference type="NCBI Taxonomy" id="63383"/>
    <lineage>
        <taxon>Eukaryota</taxon>
        <taxon>Fungi</taxon>
        <taxon>Dikarya</taxon>
        <taxon>Basidiomycota</taxon>
        <taxon>Ustilaginomycotina</taxon>
        <taxon>Ustilaginomycetes</taxon>
        <taxon>Ustilaginales</taxon>
        <taxon>Ustilaginaceae</taxon>
        <taxon>Melanopsichium</taxon>
    </lineage>
</organism>
<protein>
    <submittedName>
        <fullName evidence="1">Uncharacterized protein</fullName>
    </submittedName>
</protein>
<evidence type="ECO:0000313" key="1">
    <source>
        <dbReference type="EMBL" id="SNX87637.1"/>
    </source>
</evidence>
<gene>
    <name evidence="1" type="ORF">MEPE_06347</name>
</gene>
<accession>A0AAJ4XSK0</accession>
<proteinExistence type="predicted"/>
<keyword evidence="2" id="KW-1185">Reference proteome</keyword>
<evidence type="ECO:0000313" key="2">
    <source>
        <dbReference type="Proteomes" id="UP001294444"/>
    </source>
</evidence>